<evidence type="ECO:0000256" key="6">
    <source>
        <dbReference type="ARBA" id="ARBA00022989"/>
    </source>
</evidence>
<comment type="function">
    <text evidence="9">Part of the twin-arginine translocation (Tat) system that transports large folded proteins containing a characteristic twin-arginine motif in their signal peptide across membranes. Together with TatC, TatB is part of a receptor directly interacting with Tat signal peptides. TatB may form an oligomeric binding site that transiently accommodates folded Tat precursor proteins before their translocation.</text>
</comment>
<accession>A0A1H6DEH4</accession>
<keyword evidence="8 9" id="KW-0472">Membrane</keyword>
<dbReference type="HAMAP" id="MF_00237">
    <property type="entry name" value="TatB"/>
    <property type="match status" value="1"/>
</dbReference>
<dbReference type="InterPro" id="IPR003369">
    <property type="entry name" value="TatA/B/E"/>
</dbReference>
<evidence type="ECO:0000256" key="4">
    <source>
        <dbReference type="ARBA" id="ARBA00022692"/>
    </source>
</evidence>
<dbReference type="Gene3D" id="1.20.5.3310">
    <property type="match status" value="1"/>
</dbReference>
<dbReference type="GO" id="GO:0043953">
    <property type="term" value="P:protein transport by the Tat complex"/>
    <property type="evidence" value="ECO:0007669"/>
    <property type="project" value="UniProtKB-UniRule"/>
</dbReference>
<proteinExistence type="inferred from homology"/>
<protein>
    <recommendedName>
        <fullName evidence="9">Sec-independent protein translocase protein TatB</fullName>
    </recommendedName>
</protein>
<evidence type="ECO:0000256" key="2">
    <source>
        <dbReference type="ARBA" id="ARBA00022448"/>
    </source>
</evidence>
<dbReference type="Pfam" id="PF02416">
    <property type="entry name" value="TatA_B_E"/>
    <property type="match status" value="1"/>
</dbReference>
<name>A0A1H6DEH4_9GAMM</name>
<sequence length="122" mass="13465">MFDIGFAELLVIGVVALLVLGPEKLPLAAKTCGLWLGRIRRSVNNIQREINEELRVEELRRTTAMEKEKLDEELAEMRKPFAYNESDTTTSSNATQQAAPQADKTGDEAGQANSVKKSATDD</sequence>
<comment type="subunit">
    <text evidence="9">The Tat system comprises two distinct complexes: a TatABC complex, containing multiple copies of TatA, TatB and TatC subunits, and a separate TatA complex, containing only TatA subunits. Substrates initially bind to the TatABC complex, which probably triggers association of the separate TatA complex to form the active translocon.</text>
</comment>
<evidence type="ECO:0000256" key="9">
    <source>
        <dbReference type="HAMAP-Rule" id="MF_00237"/>
    </source>
</evidence>
<keyword evidence="5 9" id="KW-0653">Protein transport</keyword>
<keyword evidence="3 9" id="KW-1003">Cell membrane</keyword>
<dbReference type="GO" id="GO:0008320">
    <property type="term" value="F:protein transmembrane transporter activity"/>
    <property type="evidence" value="ECO:0007669"/>
    <property type="project" value="UniProtKB-UniRule"/>
</dbReference>
<evidence type="ECO:0000256" key="5">
    <source>
        <dbReference type="ARBA" id="ARBA00022927"/>
    </source>
</evidence>
<evidence type="ECO:0000256" key="7">
    <source>
        <dbReference type="ARBA" id="ARBA00023010"/>
    </source>
</evidence>
<evidence type="ECO:0000313" key="11">
    <source>
        <dbReference type="EMBL" id="SEG83624.1"/>
    </source>
</evidence>
<dbReference type="AlphaFoldDB" id="A0A1H6DEH4"/>
<keyword evidence="7 9" id="KW-0811">Translocation</keyword>
<dbReference type="GO" id="GO:0033281">
    <property type="term" value="C:TAT protein transport complex"/>
    <property type="evidence" value="ECO:0007669"/>
    <property type="project" value="UniProtKB-UniRule"/>
</dbReference>
<dbReference type="PANTHER" id="PTHR33162">
    <property type="entry name" value="SEC-INDEPENDENT PROTEIN TRANSLOCASE PROTEIN TATA, CHLOROPLASTIC"/>
    <property type="match status" value="1"/>
</dbReference>
<dbReference type="EMBL" id="FNVQ01000006">
    <property type="protein sequence ID" value="SEG83624.1"/>
    <property type="molecule type" value="Genomic_DNA"/>
</dbReference>
<dbReference type="Proteomes" id="UP000236745">
    <property type="component" value="Unassembled WGS sequence"/>
</dbReference>
<gene>
    <name evidence="9" type="primary">tatB</name>
    <name evidence="11" type="ORF">SAMN05444390_1063</name>
</gene>
<feature type="compositionally biased region" description="Basic and acidic residues" evidence="10">
    <location>
        <begin position="70"/>
        <end position="79"/>
    </location>
</feature>
<organism evidence="11 12">
    <name type="scientific">Marinobacterium lutimaris</name>
    <dbReference type="NCBI Taxonomy" id="568106"/>
    <lineage>
        <taxon>Bacteria</taxon>
        <taxon>Pseudomonadati</taxon>
        <taxon>Pseudomonadota</taxon>
        <taxon>Gammaproteobacteria</taxon>
        <taxon>Oceanospirillales</taxon>
        <taxon>Oceanospirillaceae</taxon>
        <taxon>Marinobacterium</taxon>
    </lineage>
</organism>
<evidence type="ECO:0000256" key="10">
    <source>
        <dbReference type="SAM" id="MobiDB-lite"/>
    </source>
</evidence>
<comment type="similarity">
    <text evidence="9">Belongs to the TatB family.</text>
</comment>
<evidence type="ECO:0000313" key="12">
    <source>
        <dbReference type="Proteomes" id="UP000236745"/>
    </source>
</evidence>
<feature type="compositionally biased region" description="Polar residues" evidence="10">
    <location>
        <begin position="111"/>
        <end position="122"/>
    </location>
</feature>
<keyword evidence="12" id="KW-1185">Reference proteome</keyword>
<dbReference type="PANTHER" id="PTHR33162:SF1">
    <property type="entry name" value="SEC-INDEPENDENT PROTEIN TRANSLOCASE PROTEIN TATA, CHLOROPLASTIC"/>
    <property type="match status" value="1"/>
</dbReference>
<evidence type="ECO:0000256" key="3">
    <source>
        <dbReference type="ARBA" id="ARBA00022475"/>
    </source>
</evidence>
<dbReference type="InterPro" id="IPR018448">
    <property type="entry name" value="TatB"/>
</dbReference>
<dbReference type="PRINTS" id="PR01506">
    <property type="entry name" value="TATBPROTEIN"/>
</dbReference>
<keyword evidence="4 9" id="KW-0812">Transmembrane</keyword>
<dbReference type="NCBIfam" id="TIGR01410">
    <property type="entry name" value="tatB"/>
    <property type="match status" value="1"/>
</dbReference>
<comment type="subcellular location">
    <subcellularLocation>
        <location evidence="9">Cell membrane</location>
        <topology evidence="9">Single-pass membrane protein</topology>
    </subcellularLocation>
    <subcellularLocation>
        <location evidence="1">Membrane</location>
        <topology evidence="1">Single-pass membrane protein</topology>
    </subcellularLocation>
</comment>
<feature type="region of interest" description="Disordered" evidence="10">
    <location>
        <begin position="70"/>
        <end position="122"/>
    </location>
</feature>
<evidence type="ECO:0000256" key="1">
    <source>
        <dbReference type="ARBA" id="ARBA00004167"/>
    </source>
</evidence>
<dbReference type="RefSeq" id="WP_104005260.1">
    <property type="nucleotide sequence ID" value="NZ_FNVQ01000006.1"/>
</dbReference>
<keyword evidence="6 9" id="KW-1133">Transmembrane helix</keyword>
<feature type="compositionally biased region" description="Low complexity" evidence="10">
    <location>
        <begin position="86"/>
        <end position="102"/>
    </location>
</feature>
<keyword evidence="2 9" id="KW-0813">Transport</keyword>
<evidence type="ECO:0000256" key="8">
    <source>
        <dbReference type="ARBA" id="ARBA00023136"/>
    </source>
</evidence>
<reference evidence="11 12" key="1">
    <citation type="submission" date="2016-10" db="EMBL/GenBank/DDBJ databases">
        <authorList>
            <person name="de Groot N.N."/>
        </authorList>
    </citation>
    <scope>NUCLEOTIDE SEQUENCE [LARGE SCALE GENOMIC DNA]</scope>
    <source>
        <strain evidence="11 12">DSM 22012</strain>
    </source>
</reference>